<evidence type="ECO:0000313" key="2">
    <source>
        <dbReference type="EMBL" id="OGY58092.1"/>
    </source>
</evidence>
<keyword evidence="1" id="KW-0812">Transmembrane</keyword>
<protein>
    <submittedName>
        <fullName evidence="2">Uncharacterized protein</fullName>
    </submittedName>
</protein>
<accession>A0A1G1Z0F9</accession>
<reference evidence="2 3" key="1">
    <citation type="journal article" date="2016" name="Nat. Commun.">
        <title>Thousands of microbial genomes shed light on interconnected biogeochemical processes in an aquifer system.</title>
        <authorList>
            <person name="Anantharaman K."/>
            <person name="Brown C.T."/>
            <person name="Hug L.A."/>
            <person name="Sharon I."/>
            <person name="Castelle C.J."/>
            <person name="Probst A.J."/>
            <person name="Thomas B.C."/>
            <person name="Singh A."/>
            <person name="Wilkins M.J."/>
            <person name="Karaoz U."/>
            <person name="Brodie E.L."/>
            <person name="Williams K.H."/>
            <person name="Hubbard S.S."/>
            <person name="Banfield J.F."/>
        </authorList>
    </citation>
    <scope>NUCLEOTIDE SEQUENCE [LARGE SCALE GENOMIC DNA]</scope>
</reference>
<dbReference type="SUPFAM" id="SSF63829">
    <property type="entry name" value="Calcium-dependent phosphotriesterase"/>
    <property type="match status" value="1"/>
</dbReference>
<evidence type="ECO:0000256" key="1">
    <source>
        <dbReference type="SAM" id="Phobius"/>
    </source>
</evidence>
<dbReference type="AlphaFoldDB" id="A0A1G1Z0F9"/>
<keyword evidence="1" id="KW-0472">Membrane</keyword>
<name>A0A1G1Z0F9_9BACT</name>
<sequence length="543" mass="58302">MKNKAFTTIELLITLGILALVSTIVVLIINPVQLVAQSRDAQRISDLKRIDTAIQLSRNSLDETLNETLVEANIVYVSLPDTDNNDLCNEYTLPTLTSGWFYRCMAPNSDLRNINNSGWIPINFTSVTTNPLISLPVDPINTATGGYYAYTQSGLATALQSNKYISEVASTDGGTQTNYFETAPITWIGSGGGPGVLFAGTDDSIYRCDASTSCDQLADWVDVTGASFPATTDFAYDPGNNIMYAGTAGDQVYRCNLSTNCDARAEWTAVFSSGGAAFYSLFFDPATSAVYAGTESPPNLYRCPVSTGCDAAGEWSLVLTGTQLVIDTITRDTTNNVLYAVDRSYFSSSDDSRILRCMASTGCDQAVDWTVIDLTNQTNVTDIKFDSVNGVLYAAGYDMTGGELRRCVVSTGCDVVGEWTTPYAVAATNFATVGLTGSNLYIGEYPQLVNNVYMIYCPLSSSCDQSTDFPAHYLLESNNMSSTAITYDSANGVLYAGDGGSDLDLATASILRCLVSSGCDATGDWTSIMYGPDITLISIFYKP</sequence>
<keyword evidence="1" id="KW-1133">Transmembrane helix</keyword>
<feature type="transmembrane region" description="Helical" evidence="1">
    <location>
        <begin position="12"/>
        <end position="32"/>
    </location>
</feature>
<comment type="caution">
    <text evidence="2">The sequence shown here is derived from an EMBL/GenBank/DDBJ whole genome shotgun (WGS) entry which is preliminary data.</text>
</comment>
<proteinExistence type="predicted"/>
<gene>
    <name evidence="2" type="ORF">A3D47_01875</name>
</gene>
<dbReference type="Proteomes" id="UP000178651">
    <property type="component" value="Unassembled WGS sequence"/>
</dbReference>
<organism evidence="2 3">
    <name type="scientific">Candidatus Colwellbacteria bacterium RIFCSPHIGHO2_02_FULL_43_15</name>
    <dbReference type="NCBI Taxonomy" id="1797686"/>
    <lineage>
        <taxon>Bacteria</taxon>
        <taxon>Candidatus Colwelliibacteriota</taxon>
    </lineage>
</organism>
<evidence type="ECO:0000313" key="3">
    <source>
        <dbReference type="Proteomes" id="UP000178651"/>
    </source>
</evidence>
<dbReference type="EMBL" id="MHIU01000006">
    <property type="protein sequence ID" value="OGY58092.1"/>
    <property type="molecule type" value="Genomic_DNA"/>
</dbReference>